<dbReference type="KEGG" id="mtw:CQW49_07190"/>
<gene>
    <name evidence="1" type="ORF">CQW49_07190</name>
</gene>
<dbReference type="EMBL" id="CP023737">
    <property type="protein sequence ID" value="ATQ67697.1"/>
    <property type="molecule type" value="Genomic_DNA"/>
</dbReference>
<dbReference type="AlphaFoldDB" id="A0A2D2CY81"/>
<evidence type="ECO:0000313" key="1">
    <source>
        <dbReference type="EMBL" id="ATQ67697.1"/>
    </source>
</evidence>
<evidence type="ECO:0000313" key="2">
    <source>
        <dbReference type="Proteomes" id="UP000230709"/>
    </source>
</evidence>
<accession>A0A2D2CY81</accession>
<proteinExistence type="predicted"/>
<dbReference type="Proteomes" id="UP000230709">
    <property type="component" value="Chromosome"/>
</dbReference>
<organism evidence="1 2">
    <name type="scientific">Methylosinus trichosporium (strain ATCC 35070 / NCIMB 11131 / UNIQEM 75 / OB3b)</name>
    <dbReference type="NCBI Taxonomy" id="595536"/>
    <lineage>
        <taxon>Bacteria</taxon>
        <taxon>Pseudomonadati</taxon>
        <taxon>Pseudomonadota</taxon>
        <taxon>Alphaproteobacteria</taxon>
        <taxon>Hyphomicrobiales</taxon>
        <taxon>Methylocystaceae</taxon>
        <taxon>Methylosinus</taxon>
    </lineage>
</organism>
<sequence length="91" mass="10344">MANDPPPPVRQRELGVCIEKRLEFRFDGLRDEPLRPRSQDFGERIVDFAFLPEGDNSILIHGVTLLLEVRVGCTPTPLRRSPHAVITQFPP</sequence>
<name>A0A2D2CY81_METT3</name>
<reference evidence="2" key="1">
    <citation type="submission" date="2017-10" db="EMBL/GenBank/DDBJ databases">
        <title>Completed PacBio SMRT sequence of Methylosinus trichosporium OB3b reveals presence of a third large plasmid.</title>
        <authorList>
            <person name="Charles T.C."/>
            <person name="Lynch M.D.J."/>
            <person name="Heil J.R."/>
            <person name="Cheng J."/>
        </authorList>
    </citation>
    <scope>NUCLEOTIDE SEQUENCE [LARGE SCALE GENOMIC DNA]</scope>
    <source>
        <strain evidence="2">OB3b</strain>
    </source>
</reference>
<protein>
    <submittedName>
        <fullName evidence="1">Uncharacterized protein</fullName>
    </submittedName>
</protein>
<keyword evidence="2" id="KW-1185">Reference proteome</keyword>